<reference evidence="18" key="2">
    <citation type="submission" date="2013-03" db="EMBL/GenBank/DDBJ databases">
        <authorList>
            <person name="Motta M.C.M."/>
            <person name="Martins A.C.A."/>
            <person name="Preta C.M.C.C."/>
            <person name="Silva R."/>
            <person name="de Souza S.S."/>
            <person name="Klein C.C."/>
            <person name="de Almeida L.G.P."/>
            <person name="Cunha O.L."/>
            <person name="Colabardini A.C."/>
            <person name="Lima B.A."/>
            <person name="Machado C.R."/>
            <person name="Soares C.M.A."/>
            <person name="de Menezes C.B.A."/>
            <person name="Bartolomeu D.C."/>
            <person name="Grisard E.C."/>
            <person name="Fantinatti-Garboggini F."/>
            <person name="Rodrigues-Luiz G.F."/>
            <person name="Wagner G."/>
            <person name="Goldman G.H."/>
            <person name="Fietto J.L.R."/>
            <person name="Ciapina L.P."/>
            <person name="Brocchi M."/>
            <person name="Elias M.C."/>
            <person name="Goldman M.H.S."/>
            <person name="Sagot M.-F."/>
            <person name="Pereira M."/>
            <person name="Stoco P.H."/>
            <person name="Teixeira S.M.R."/>
            <person name="de Mendonca-Neto R.P."/>
            <person name="Maciel T.E.F."/>
            <person name="Mendes T.A.O."/>
            <person name="Urmenyi T.P."/>
            <person name="Teixeira M.M.G."/>
            <person name="de Camargo E.F.P."/>
            <person name="de Sousa W."/>
            <person name="Schenkman S."/>
            <person name="de Vasconcelos A.T.R."/>
        </authorList>
    </citation>
    <scope>NUCLEOTIDE SEQUENCE</scope>
</reference>
<dbReference type="GO" id="GO:0051321">
    <property type="term" value="P:meiotic cell cycle"/>
    <property type="evidence" value="ECO:0007669"/>
    <property type="project" value="UniProtKB-KW"/>
</dbReference>
<dbReference type="EMBL" id="ATMH01007986">
    <property type="protein sequence ID" value="EPY22973.1"/>
    <property type="molecule type" value="Genomic_DNA"/>
</dbReference>
<keyword evidence="8" id="KW-0969">Cilium</keyword>
<protein>
    <recommendedName>
        <fullName evidence="4">Meiosis-specific nuclear structural protein 1</fullName>
    </recommendedName>
</protein>
<evidence type="ECO:0000256" key="6">
    <source>
        <dbReference type="ARBA" id="ARBA00022846"/>
    </source>
</evidence>
<feature type="domain" description="Trichohyalin-plectin-homology" evidence="16">
    <location>
        <begin position="74"/>
        <end position="420"/>
    </location>
</feature>
<evidence type="ECO:0000256" key="13">
    <source>
        <dbReference type="ARBA" id="ARBA00046114"/>
    </source>
</evidence>
<evidence type="ECO:0000256" key="5">
    <source>
        <dbReference type="ARBA" id="ARBA00022490"/>
    </source>
</evidence>
<evidence type="ECO:0000259" key="16">
    <source>
        <dbReference type="Pfam" id="PF13868"/>
    </source>
</evidence>
<dbReference type="EMBL" id="ATMH01004010">
    <property type="protein sequence ID" value="EPY30551.1"/>
    <property type="molecule type" value="Genomic_DNA"/>
</dbReference>
<evidence type="ECO:0000313" key="20">
    <source>
        <dbReference type="Proteomes" id="UP000015354"/>
    </source>
</evidence>
<dbReference type="PANTHER" id="PTHR19265:SF0">
    <property type="entry name" value="MEIOSIS-SPECIFIC NUCLEAR STRUCTURAL PROTEIN 1"/>
    <property type="match status" value="1"/>
</dbReference>
<keyword evidence="20" id="KW-1185">Reference proteome</keyword>
<evidence type="ECO:0000256" key="15">
    <source>
        <dbReference type="SAM" id="MobiDB-lite"/>
    </source>
</evidence>
<gene>
    <name evidence="19" type="ORF">STCU_01021</name>
    <name evidence="18" type="ORF">STCU_04010</name>
    <name evidence="17" type="ORF">STCU_07986</name>
</gene>
<keyword evidence="6" id="KW-0282">Flagellum</keyword>
<evidence type="ECO:0000256" key="9">
    <source>
        <dbReference type="ARBA" id="ARBA00023212"/>
    </source>
</evidence>
<organism evidence="18 20">
    <name type="scientific">Strigomonas culicis</name>
    <dbReference type="NCBI Taxonomy" id="28005"/>
    <lineage>
        <taxon>Eukaryota</taxon>
        <taxon>Discoba</taxon>
        <taxon>Euglenozoa</taxon>
        <taxon>Kinetoplastea</taxon>
        <taxon>Metakinetoplastina</taxon>
        <taxon>Trypanosomatida</taxon>
        <taxon>Trypanosomatidae</taxon>
        <taxon>Strigomonadinae</taxon>
        <taxon>Strigomonas</taxon>
    </lineage>
</organism>
<keyword evidence="10" id="KW-0539">Nucleus</keyword>
<evidence type="ECO:0000313" key="17">
    <source>
        <dbReference type="EMBL" id="EPY22973.1"/>
    </source>
</evidence>
<keyword evidence="5" id="KW-0963">Cytoplasm</keyword>
<evidence type="ECO:0000256" key="4">
    <source>
        <dbReference type="ARBA" id="ARBA00014813"/>
    </source>
</evidence>
<evidence type="ECO:0000256" key="11">
    <source>
        <dbReference type="ARBA" id="ARBA00023254"/>
    </source>
</evidence>
<evidence type="ECO:0000256" key="3">
    <source>
        <dbReference type="ARBA" id="ARBA00009158"/>
    </source>
</evidence>
<evidence type="ECO:0000313" key="19">
    <source>
        <dbReference type="EMBL" id="EPY35653.1"/>
    </source>
</evidence>
<proteinExistence type="inferred from homology"/>
<dbReference type="EMBL" id="ATMH01001021">
    <property type="protein sequence ID" value="EPY35653.1"/>
    <property type="molecule type" value="Genomic_DNA"/>
</dbReference>
<dbReference type="Proteomes" id="UP000015354">
    <property type="component" value="Unassembled WGS sequence"/>
</dbReference>
<feature type="coiled-coil region" evidence="14">
    <location>
        <begin position="358"/>
        <end position="394"/>
    </location>
</feature>
<evidence type="ECO:0000256" key="2">
    <source>
        <dbReference type="ARBA" id="ARBA00004611"/>
    </source>
</evidence>
<dbReference type="GO" id="GO:0005634">
    <property type="term" value="C:nucleus"/>
    <property type="evidence" value="ECO:0007669"/>
    <property type="project" value="UniProtKB-SubCell"/>
</dbReference>
<accession>S9VTQ9</accession>
<name>S9VTQ9_9TRYP</name>
<comment type="subcellular location">
    <subcellularLocation>
        <location evidence="2">Cytoplasm</location>
        <location evidence="2">Cytoskeleton</location>
        <location evidence="2">Flagellum axoneme</location>
    </subcellularLocation>
    <subcellularLocation>
        <location evidence="1">Nucleus</location>
    </subcellularLocation>
</comment>
<comment type="caution">
    <text evidence="18">The sequence shown here is derived from an EMBL/GenBank/DDBJ whole genome shotgun (WGS) entry which is preliminary data.</text>
</comment>
<keyword evidence="7 14" id="KW-0175">Coiled coil</keyword>
<dbReference type="AlphaFoldDB" id="S9VTQ9"/>
<evidence type="ECO:0000256" key="7">
    <source>
        <dbReference type="ARBA" id="ARBA00023054"/>
    </source>
</evidence>
<dbReference type="InterPro" id="IPR026504">
    <property type="entry name" value="MNS1"/>
</dbReference>
<evidence type="ECO:0000256" key="8">
    <source>
        <dbReference type="ARBA" id="ARBA00023069"/>
    </source>
</evidence>
<dbReference type="InterPro" id="IPR043597">
    <property type="entry name" value="TPH_dom"/>
</dbReference>
<feature type="coiled-coil region" evidence="14">
    <location>
        <begin position="197"/>
        <end position="326"/>
    </location>
</feature>
<evidence type="ECO:0000256" key="10">
    <source>
        <dbReference type="ARBA" id="ARBA00023242"/>
    </source>
</evidence>
<evidence type="ECO:0000256" key="12">
    <source>
        <dbReference type="ARBA" id="ARBA00023273"/>
    </source>
</evidence>
<comment type="similarity">
    <text evidence="3">Belongs to the MNS1 family.</text>
</comment>
<evidence type="ECO:0000313" key="18">
    <source>
        <dbReference type="EMBL" id="EPY30551.1"/>
    </source>
</evidence>
<dbReference type="PANTHER" id="PTHR19265">
    <property type="entry name" value="MEIOSIS-SPECIFIC NUCLEAR STRUCTURAL PROTEIN 1"/>
    <property type="match status" value="1"/>
</dbReference>
<dbReference type="OrthoDB" id="197839at2759"/>
<keyword evidence="12" id="KW-0966">Cell projection</keyword>
<keyword evidence="11" id="KW-0469">Meiosis</keyword>
<evidence type="ECO:0000256" key="1">
    <source>
        <dbReference type="ARBA" id="ARBA00004123"/>
    </source>
</evidence>
<feature type="region of interest" description="Disordered" evidence="15">
    <location>
        <begin position="91"/>
        <end position="113"/>
    </location>
</feature>
<reference evidence="18 20" key="1">
    <citation type="journal article" date="2013" name="PLoS ONE">
        <title>Predicting the Proteins of Angomonas deanei, Strigomonas culicis and Their Respective Endosymbionts Reveals New Aspects of the Trypanosomatidae Family.</title>
        <authorList>
            <person name="Motta M.C."/>
            <person name="Martins A.C."/>
            <person name="de Souza S.S."/>
            <person name="Catta-Preta C.M."/>
            <person name="Silva R."/>
            <person name="Klein C.C."/>
            <person name="de Almeida L.G."/>
            <person name="de Lima Cunha O."/>
            <person name="Ciapina L.P."/>
            <person name="Brocchi M."/>
            <person name="Colabardini A.C."/>
            <person name="de Araujo Lima B."/>
            <person name="Machado C.R."/>
            <person name="de Almeida Soares C.M."/>
            <person name="Probst C.M."/>
            <person name="de Menezes C.B."/>
            <person name="Thompson C.E."/>
            <person name="Bartholomeu D.C."/>
            <person name="Gradia D.F."/>
            <person name="Pavoni D.P."/>
            <person name="Grisard E.C."/>
            <person name="Fantinatti-Garboggini F."/>
            <person name="Marchini F.K."/>
            <person name="Rodrigues-Luiz G.F."/>
            <person name="Wagner G."/>
            <person name="Goldman G.H."/>
            <person name="Fietto J.L."/>
            <person name="Elias M.C."/>
            <person name="Goldman M.H."/>
            <person name="Sagot M.F."/>
            <person name="Pereira M."/>
            <person name="Stoco P.H."/>
            <person name="de Mendonca-Neto R.P."/>
            <person name="Teixeira S.M."/>
            <person name="Maciel T.E."/>
            <person name="de Oliveira Mendes T.A."/>
            <person name="Urmenyi T.P."/>
            <person name="de Souza W."/>
            <person name="Schenkman S."/>
            <person name="de Vasconcelos A.T."/>
        </authorList>
    </citation>
    <scope>NUCLEOTIDE SEQUENCE [LARGE SCALE GENOMIC DNA]</scope>
</reference>
<comment type="function">
    <text evidence="13">Microtubule inner protein (MIP) part of the dynein-decorated doublet microtubules (DMTs) in cilia axoneme, which is required for motile cilia beating. May play a role in the control of meiotic division and germ cell differentiation through regulation of pairing and recombination during meiosis. Required for sperm flagella assembly. May play a role in the assembly and function of the outer dynein arm-docking complex (ODA-DC). ODA-DC mediates outer dynein arms (ODA) binding onto the axonemal doublet microtubules.</text>
</comment>
<keyword evidence="9" id="KW-0206">Cytoskeleton</keyword>
<evidence type="ECO:0000256" key="14">
    <source>
        <dbReference type="SAM" id="Coils"/>
    </source>
</evidence>
<sequence>MNSGDVRAERLRRVNHYKAIQAEIQRQKEEDIFEERRSKQLRSAATDEALAKELAEEQRKEELDKKMLQLASSRPEVRQLQEQLKHAYVKKERAEQVSDKNAVKEQEAREDQEYRAYLTQKEKDEEEAEERKHAEEVERFRLHQIAQLELIRAHREAALRETEERKKERIAVDAVVARVQEQDFLNALAKRERQRQMQEDQDEFMRIRAALKQAETNREAKEEIAIATYLNEQARRRELDSKMCRERDAAKTRILEEQSRRIAEEKRKKEELEALLQEYYEEERMAKEEALARAEKESRARMMVAMKLENKNLVELRQAAKEAEQAEEVRYRQKILEQMAEDAKLEQLTKQRQQQLRKEHLIEVQKRLDDRRKQKEEEERLAKMVDEKDRLREEEILEYIRRARAQLLEEHMSKLGAYAPLRALNAEEKARYAPQIQARH</sequence>
<dbReference type="Pfam" id="PF13868">
    <property type="entry name" value="TPH"/>
    <property type="match status" value="1"/>
</dbReference>